<gene>
    <name evidence="2" type="ORF">Cvel_2187</name>
</gene>
<dbReference type="AlphaFoldDB" id="A0A0G4IB67"/>
<proteinExistence type="predicted"/>
<dbReference type="VEuPathDB" id="CryptoDB:Cvel_2187"/>
<reference evidence="2" key="1">
    <citation type="submission" date="2014-11" db="EMBL/GenBank/DDBJ databases">
        <authorList>
            <person name="Otto D Thomas"/>
            <person name="Naeem Raeece"/>
        </authorList>
    </citation>
    <scope>NUCLEOTIDE SEQUENCE</scope>
</reference>
<feature type="domain" description="ATPTG10-like" evidence="1">
    <location>
        <begin position="23"/>
        <end position="120"/>
    </location>
</feature>
<dbReference type="Pfam" id="PF20716">
    <property type="entry name" value="ATPTG10"/>
    <property type="match status" value="1"/>
</dbReference>
<sequence length="125" mass="14389">MPFSEDQKQFLKTSVGSQRPAAVERLVGDLKMMCAYYSAAEWQEEATMHKAFNALSWDDSAVQKALPGYLASSGTQRARVDYAYNVLCPKPVNEKDPKQTMMHMWLKARLFSYDQQFPFEFNPYS</sequence>
<dbReference type="EMBL" id="CDMZ01005787">
    <property type="protein sequence ID" value="CEM54444.1"/>
    <property type="molecule type" value="Genomic_DNA"/>
</dbReference>
<dbReference type="PhylomeDB" id="A0A0G4IB67"/>
<evidence type="ECO:0000259" key="1">
    <source>
        <dbReference type="Pfam" id="PF20716"/>
    </source>
</evidence>
<protein>
    <recommendedName>
        <fullName evidence="1">ATPTG10-like domain-containing protein</fullName>
    </recommendedName>
</protein>
<dbReference type="InterPro" id="IPR049262">
    <property type="entry name" value="ATPTG10-like_dom"/>
</dbReference>
<organism evidence="2">
    <name type="scientific">Chromera velia CCMP2878</name>
    <dbReference type="NCBI Taxonomy" id="1169474"/>
    <lineage>
        <taxon>Eukaryota</taxon>
        <taxon>Sar</taxon>
        <taxon>Alveolata</taxon>
        <taxon>Colpodellida</taxon>
        <taxon>Chromeraceae</taxon>
        <taxon>Chromera</taxon>
    </lineage>
</organism>
<evidence type="ECO:0000313" key="2">
    <source>
        <dbReference type="EMBL" id="CEM54444.1"/>
    </source>
</evidence>
<accession>A0A0G4IB67</accession>
<name>A0A0G4IB67_9ALVE</name>